<dbReference type="GO" id="GO:0004418">
    <property type="term" value="F:hydroxymethylbilane synthase activity"/>
    <property type="evidence" value="ECO:0007669"/>
    <property type="project" value="UniProtKB-UniRule"/>
</dbReference>
<dbReference type="RefSeq" id="WP_143950219.1">
    <property type="nucleotide sequence ID" value="NZ_BAABMB010000003.1"/>
</dbReference>
<evidence type="ECO:0000256" key="8">
    <source>
        <dbReference type="HAMAP-Rule" id="MF_00260"/>
    </source>
</evidence>
<evidence type="ECO:0000256" key="4">
    <source>
        <dbReference type="ARBA" id="ARBA00011245"/>
    </source>
</evidence>
<gene>
    <name evidence="8 11" type="primary">hemC</name>
    <name evidence="11" type="ORF">FOZ76_20980</name>
</gene>
<evidence type="ECO:0000256" key="6">
    <source>
        <dbReference type="ARBA" id="ARBA00023244"/>
    </source>
</evidence>
<evidence type="ECO:0000259" key="10">
    <source>
        <dbReference type="Pfam" id="PF03900"/>
    </source>
</evidence>
<evidence type="ECO:0000256" key="2">
    <source>
        <dbReference type="ARBA" id="ARBA00004735"/>
    </source>
</evidence>
<dbReference type="EMBL" id="VLTJ01000039">
    <property type="protein sequence ID" value="TSH90303.1"/>
    <property type="molecule type" value="Genomic_DNA"/>
</dbReference>
<sequence length="323" mass="34738">MSDPSYAPTRLVIATRESRLALWQAQHVRERLRALYPDCRVKLLGMTTRGDRILDRTLSKVGGKGLFVKELETALLDGRADLAVHSLKDVPMQLGAEFELACVLQREDPRDAFVSNRYPGLSALPPGAVVGTSSLRREAQIRERHPHLRVRALRGNLDTRLAKLDRGDYDAIVLAASGLMRLGMAERIRACLDSDEVLPAAGQGALGIEIRAGRPELAAWLAPLADADTTACTSAERAVSRTLGGSCQVPLGAYAQREGDTLRLRALVASPDGQRVLRESAAAPLGEAHALGVRVAQALLAAGAEGLLRDLERLVDSDSVQAP</sequence>
<dbReference type="InterPro" id="IPR036803">
    <property type="entry name" value="Porphobilinogen_deaminase_C_sf"/>
</dbReference>
<protein>
    <recommendedName>
        <fullName evidence="8">Porphobilinogen deaminase</fullName>
        <shortName evidence="8">PBG</shortName>
        <ecNumber evidence="8">2.5.1.61</ecNumber>
    </recommendedName>
    <alternativeName>
        <fullName evidence="8">Hydroxymethylbilane synthase</fullName>
        <shortName evidence="8">HMBS</shortName>
    </alternativeName>
    <alternativeName>
        <fullName evidence="8">Pre-uroporphyrinogen synthase</fullName>
    </alternativeName>
</protein>
<dbReference type="FunFam" id="3.40.190.10:FF:000004">
    <property type="entry name" value="Porphobilinogen deaminase"/>
    <property type="match status" value="1"/>
</dbReference>
<comment type="pathway">
    <text evidence="2">Porphyrin-containing compound metabolism; protoporphyrin-IX biosynthesis; coproporphyrinogen-III from 5-aminolevulinate: step 2/4.</text>
</comment>
<dbReference type="InterPro" id="IPR022419">
    <property type="entry name" value="Porphobilin_deaminase_cofac_BS"/>
</dbReference>
<comment type="miscellaneous">
    <text evidence="8">The porphobilinogen subunits are added to the dipyrromethane group.</text>
</comment>
<evidence type="ECO:0000313" key="12">
    <source>
        <dbReference type="Proteomes" id="UP000318405"/>
    </source>
</evidence>
<evidence type="ECO:0000313" key="11">
    <source>
        <dbReference type="EMBL" id="TSH90303.1"/>
    </source>
</evidence>
<feature type="domain" description="Porphobilinogen deaminase C-terminal" evidence="10">
    <location>
        <begin position="231"/>
        <end position="300"/>
    </location>
</feature>
<dbReference type="InterPro" id="IPR022417">
    <property type="entry name" value="Porphobilin_deaminase_N"/>
</dbReference>
<dbReference type="PRINTS" id="PR00151">
    <property type="entry name" value="PORPHBDMNASE"/>
</dbReference>
<dbReference type="InterPro" id="IPR000860">
    <property type="entry name" value="HemC"/>
</dbReference>
<dbReference type="Gene3D" id="3.40.190.10">
    <property type="entry name" value="Periplasmic binding protein-like II"/>
    <property type="match status" value="2"/>
</dbReference>
<dbReference type="PANTHER" id="PTHR11557">
    <property type="entry name" value="PORPHOBILINOGEN DEAMINASE"/>
    <property type="match status" value="1"/>
</dbReference>
<dbReference type="SUPFAM" id="SSF53850">
    <property type="entry name" value="Periplasmic binding protein-like II"/>
    <property type="match status" value="1"/>
</dbReference>
<feature type="domain" description="Porphobilinogen deaminase N-terminal" evidence="9">
    <location>
        <begin position="11"/>
        <end position="217"/>
    </location>
</feature>
<dbReference type="OrthoDB" id="9810298at2"/>
<comment type="catalytic activity">
    <reaction evidence="7 8">
        <text>4 porphobilinogen + H2O = hydroxymethylbilane + 4 NH4(+)</text>
        <dbReference type="Rhea" id="RHEA:13185"/>
        <dbReference type="ChEBI" id="CHEBI:15377"/>
        <dbReference type="ChEBI" id="CHEBI:28938"/>
        <dbReference type="ChEBI" id="CHEBI:57845"/>
        <dbReference type="ChEBI" id="CHEBI:58126"/>
        <dbReference type="EC" id="2.5.1.61"/>
    </reaction>
</comment>
<comment type="cofactor">
    <cofactor evidence="8">
        <name>dipyrromethane</name>
        <dbReference type="ChEBI" id="CHEBI:60342"/>
    </cofactor>
    <text evidence="8">Binds 1 dipyrromethane group covalently.</text>
</comment>
<dbReference type="GO" id="GO:0006782">
    <property type="term" value="P:protoporphyrinogen IX biosynthetic process"/>
    <property type="evidence" value="ECO:0007669"/>
    <property type="project" value="UniProtKB-UniRule"/>
</dbReference>
<keyword evidence="5 8" id="KW-0808">Transferase</keyword>
<keyword evidence="6 8" id="KW-0627">Porphyrin biosynthesis</keyword>
<dbReference type="PIRSF" id="PIRSF001438">
    <property type="entry name" value="4pyrrol_synth_OHMeBilane_synth"/>
    <property type="match status" value="1"/>
</dbReference>
<evidence type="ECO:0000256" key="1">
    <source>
        <dbReference type="ARBA" id="ARBA00002869"/>
    </source>
</evidence>
<comment type="caution">
    <text evidence="11">The sequence shown here is derived from an EMBL/GenBank/DDBJ whole genome shotgun (WGS) entry which is preliminary data.</text>
</comment>
<dbReference type="PANTHER" id="PTHR11557:SF0">
    <property type="entry name" value="PORPHOBILINOGEN DEAMINASE"/>
    <property type="match status" value="1"/>
</dbReference>
<evidence type="ECO:0000256" key="5">
    <source>
        <dbReference type="ARBA" id="ARBA00022679"/>
    </source>
</evidence>
<name>A0A556ABQ4_9BURK</name>
<dbReference type="PROSITE" id="PS00533">
    <property type="entry name" value="PORPHOBILINOGEN_DEAM"/>
    <property type="match status" value="1"/>
</dbReference>
<dbReference type="UniPathway" id="UPA00251">
    <property type="reaction ID" value="UER00319"/>
</dbReference>
<comment type="function">
    <text evidence="1 8">Tetrapolymerization of the monopyrrole PBG into the hydroxymethylbilane pre-uroporphyrinogen in several discrete steps.</text>
</comment>
<dbReference type="HAMAP" id="MF_00260">
    <property type="entry name" value="Porphobil_deam"/>
    <property type="match status" value="1"/>
</dbReference>
<comment type="similarity">
    <text evidence="3 8">Belongs to the HMBS family.</text>
</comment>
<dbReference type="FunFam" id="3.40.190.10:FF:000005">
    <property type="entry name" value="Porphobilinogen deaminase"/>
    <property type="match status" value="1"/>
</dbReference>
<reference evidence="11 12" key="1">
    <citation type="submission" date="2019-07" db="EMBL/GenBank/DDBJ databases">
        <title>Qingshengfaniella alkalisoli gen. nov., sp. nov., isolated from saline soil.</title>
        <authorList>
            <person name="Xu L."/>
            <person name="Huang X.-X."/>
            <person name="Sun J.-Q."/>
        </authorList>
    </citation>
    <scope>NUCLEOTIDE SEQUENCE [LARGE SCALE GENOMIC DNA]</scope>
    <source>
        <strain evidence="11 12">DSM 27279</strain>
    </source>
</reference>
<proteinExistence type="inferred from homology"/>
<dbReference type="InterPro" id="IPR022418">
    <property type="entry name" value="Porphobilinogen_deaminase_C"/>
</dbReference>
<dbReference type="EC" id="2.5.1.61" evidence="8"/>
<dbReference type="AlphaFoldDB" id="A0A556ABQ4"/>
<comment type="subunit">
    <text evidence="4 8">Monomer.</text>
</comment>
<dbReference type="Pfam" id="PF03900">
    <property type="entry name" value="Porphobil_deamC"/>
    <property type="match status" value="1"/>
</dbReference>
<feature type="modified residue" description="S-(dipyrrolylmethanemethyl)cysteine" evidence="8">
    <location>
        <position position="247"/>
    </location>
</feature>
<dbReference type="Proteomes" id="UP000318405">
    <property type="component" value="Unassembled WGS sequence"/>
</dbReference>
<dbReference type="NCBIfam" id="TIGR00212">
    <property type="entry name" value="hemC"/>
    <property type="match status" value="1"/>
</dbReference>
<evidence type="ECO:0000256" key="3">
    <source>
        <dbReference type="ARBA" id="ARBA00005638"/>
    </source>
</evidence>
<accession>A0A556ABQ4</accession>
<dbReference type="SUPFAM" id="SSF54782">
    <property type="entry name" value="Porphobilinogen deaminase (hydroxymethylbilane synthase), C-terminal domain"/>
    <property type="match status" value="1"/>
</dbReference>
<dbReference type="GO" id="GO:0005737">
    <property type="term" value="C:cytoplasm"/>
    <property type="evidence" value="ECO:0007669"/>
    <property type="project" value="UniProtKB-UniRule"/>
</dbReference>
<dbReference type="Pfam" id="PF01379">
    <property type="entry name" value="Porphobil_deam"/>
    <property type="match status" value="1"/>
</dbReference>
<organism evidence="11 12">
    <name type="scientific">Verticiella sediminum</name>
    <dbReference type="NCBI Taxonomy" id="1247510"/>
    <lineage>
        <taxon>Bacteria</taxon>
        <taxon>Pseudomonadati</taxon>
        <taxon>Pseudomonadota</taxon>
        <taxon>Betaproteobacteria</taxon>
        <taxon>Burkholderiales</taxon>
        <taxon>Alcaligenaceae</taxon>
        <taxon>Verticiella</taxon>
    </lineage>
</organism>
<dbReference type="Gene3D" id="3.30.160.40">
    <property type="entry name" value="Porphobilinogen deaminase, C-terminal domain"/>
    <property type="match status" value="1"/>
</dbReference>
<evidence type="ECO:0000256" key="7">
    <source>
        <dbReference type="ARBA" id="ARBA00048169"/>
    </source>
</evidence>
<evidence type="ECO:0000259" key="9">
    <source>
        <dbReference type="Pfam" id="PF01379"/>
    </source>
</evidence>
<keyword evidence="12" id="KW-1185">Reference proteome</keyword>
<dbReference type="CDD" id="cd13646">
    <property type="entry name" value="PBP2_EcHMBS_like"/>
    <property type="match status" value="1"/>
</dbReference>